<dbReference type="EMBL" id="SHOA02000005">
    <property type="protein sequence ID" value="TDH74074.1"/>
    <property type="molecule type" value="Genomic_DNA"/>
</dbReference>
<dbReference type="GeneID" id="94349341"/>
<name>A0A976ILJ3_BRELC</name>
<dbReference type="OrthoDB" id="116827at2759"/>
<sequence>MTSVLSTERFRSLWRLKHRKSDVAYYIDNVTVAAQARFRCVTHMHAGVHDIMKLFVVPTNESIYRKYRLLCDSLLDARVLSVLRRPTDPWNRLSLHFQLTKSSRLDQSRVCLAVATEIMTQPDESILGYCVWDSIDDLELSRQCRLNRPSSRRVGCFNQ</sequence>
<dbReference type="AlphaFoldDB" id="A0A976ILJ3"/>
<comment type="caution">
    <text evidence="1">The sequence shown here is derived from an EMBL/GenBank/DDBJ whole genome shotgun (WGS) entry which is preliminary data.</text>
</comment>
<reference evidence="1 2" key="1">
    <citation type="journal article" date="2021" name="Genome Biol.">
        <title>AFLAP: assembly-free linkage analysis pipeline using k-mers from genome sequencing data.</title>
        <authorList>
            <person name="Fletcher K."/>
            <person name="Zhang L."/>
            <person name="Gil J."/>
            <person name="Han R."/>
            <person name="Cavanaugh K."/>
            <person name="Michelmore R."/>
        </authorList>
    </citation>
    <scope>NUCLEOTIDE SEQUENCE [LARGE SCALE GENOMIC DNA]</scope>
    <source>
        <strain evidence="1 2">SF5</strain>
    </source>
</reference>
<gene>
    <name evidence="1" type="ORF">CCR75_005591</name>
</gene>
<evidence type="ECO:0000313" key="1">
    <source>
        <dbReference type="EMBL" id="TDH74074.1"/>
    </source>
</evidence>
<dbReference type="Proteomes" id="UP000294530">
    <property type="component" value="Unassembled WGS sequence"/>
</dbReference>
<accession>A0A976ILJ3</accession>
<dbReference type="KEGG" id="blac:94349341"/>
<proteinExistence type="predicted"/>
<keyword evidence="2" id="KW-1185">Reference proteome</keyword>
<organism evidence="1 2">
    <name type="scientific">Bremia lactucae</name>
    <name type="common">Lettuce downy mildew</name>
    <dbReference type="NCBI Taxonomy" id="4779"/>
    <lineage>
        <taxon>Eukaryota</taxon>
        <taxon>Sar</taxon>
        <taxon>Stramenopiles</taxon>
        <taxon>Oomycota</taxon>
        <taxon>Peronosporomycetes</taxon>
        <taxon>Peronosporales</taxon>
        <taxon>Peronosporaceae</taxon>
        <taxon>Bremia</taxon>
    </lineage>
</organism>
<protein>
    <submittedName>
        <fullName evidence="1">Uncharacterized protein</fullName>
    </submittedName>
</protein>
<evidence type="ECO:0000313" key="2">
    <source>
        <dbReference type="Proteomes" id="UP000294530"/>
    </source>
</evidence>
<dbReference type="RefSeq" id="XP_067823572.1">
    <property type="nucleotide sequence ID" value="XM_067963670.1"/>
</dbReference>